<feature type="transmembrane region" description="Helical" evidence="1">
    <location>
        <begin position="186"/>
        <end position="204"/>
    </location>
</feature>
<reference evidence="3" key="1">
    <citation type="submission" date="2020-08" db="EMBL/GenBank/DDBJ databases">
        <authorList>
            <person name="Liu C."/>
            <person name="Sun Q."/>
        </authorList>
    </citation>
    <scope>NUCLEOTIDE SEQUENCE</scope>
    <source>
        <strain evidence="3">BX16</strain>
    </source>
</reference>
<dbReference type="PANTHER" id="PTHR40448:SF1">
    <property type="entry name" value="TWO-COMPONENT SENSOR HISTIDINE KINASE"/>
    <property type="match status" value="1"/>
</dbReference>
<keyword evidence="1" id="KW-0812">Transmembrane</keyword>
<feature type="transmembrane region" description="Helical" evidence="1">
    <location>
        <begin position="36"/>
        <end position="56"/>
    </location>
</feature>
<dbReference type="CDD" id="cd16935">
    <property type="entry name" value="HATPase_AgrC-ComD-like"/>
    <property type="match status" value="1"/>
</dbReference>
<proteinExistence type="predicted"/>
<name>A0A923NAQ7_9FIRM</name>
<keyword evidence="1" id="KW-0472">Membrane</keyword>
<dbReference type="EMBL" id="JACRWC010000018">
    <property type="protein sequence ID" value="MBC5998594.1"/>
    <property type="molecule type" value="Genomic_DNA"/>
</dbReference>
<feature type="transmembrane region" description="Helical" evidence="1">
    <location>
        <begin position="88"/>
        <end position="105"/>
    </location>
</feature>
<evidence type="ECO:0000313" key="3">
    <source>
        <dbReference type="EMBL" id="MBC5998594.1"/>
    </source>
</evidence>
<dbReference type="AlphaFoldDB" id="A0A923NAQ7"/>
<dbReference type="RefSeq" id="WP_249286160.1">
    <property type="nucleotide sequence ID" value="NZ_JACRWC010000018.1"/>
</dbReference>
<dbReference type="SUPFAM" id="SSF55874">
    <property type="entry name" value="ATPase domain of HSP90 chaperone/DNA topoisomerase II/histidine kinase"/>
    <property type="match status" value="1"/>
</dbReference>
<feature type="transmembrane region" description="Helical" evidence="1">
    <location>
        <begin position="62"/>
        <end position="81"/>
    </location>
</feature>
<keyword evidence="4" id="KW-1185">Reference proteome</keyword>
<dbReference type="GO" id="GO:0042802">
    <property type="term" value="F:identical protein binding"/>
    <property type="evidence" value="ECO:0007669"/>
    <property type="project" value="TreeGrafter"/>
</dbReference>
<dbReference type="PANTHER" id="PTHR40448">
    <property type="entry name" value="TWO-COMPONENT SENSOR HISTIDINE KINASE"/>
    <property type="match status" value="1"/>
</dbReference>
<dbReference type="Pfam" id="PF14501">
    <property type="entry name" value="HATPase_c_5"/>
    <property type="match status" value="1"/>
</dbReference>
<feature type="transmembrane region" description="Helical" evidence="1">
    <location>
        <begin position="117"/>
        <end position="138"/>
    </location>
</feature>
<feature type="domain" description="Sensor histidine kinase NatK-like C-terminal" evidence="2">
    <location>
        <begin position="325"/>
        <end position="423"/>
    </location>
</feature>
<protein>
    <submittedName>
        <fullName evidence="3">GHKL domain-containing protein</fullName>
    </submittedName>
</protein>
<sequence length="423" mass="47801">MTEMLLDGLRHLLTLLFGIGVSAAFLDVAPTRKNIVILSVFSALDFIVLCILFLLQSDSVTYAFYPLVTHMPLVLLFTLAFKCRLAPSVLAVLTAYLCCQISNWISTIPQTFHCPDWSVDITYIIVLIIISPLVWKYVASPIAKLLSKPASSLISFAVVPVSYYIFDYASTVYTKLLYAGNYITVEFPPFLLCISYLIFCTIYFKQYEEKQEAENHHRFMKLKQEQSEREMTAIRRSEHEISLLRHDMRHFLAAVLDQISNGETEKAQETIHRVIASVEKTTRKKYSSNETINMILSCCEADMAENRIDFQHTIRIPKVLTVSDVDLTSILSNALENAIHAASSVQDPKKRIIRLSMIESGDKLLISLKNTCSTPPRFEGGMPVTTEPGHGLGTQSIDYAVRKLNGNCHFSMEGEYFVLQIVL</sequence>
<comment type="caution">
    <text evidence="3">The sequence shown here is derived from an EMBL/GenBank/DDBJ whole genome shotgun (WGS) entry which is preliminary data.</text>
</comment>
<evidence type="ECO:0000313" key="4">
    <source>
        <dbReference type="Proteomes" id="UP000644115"/>
    </source>
</evidence>
<dbReference type="Gene3D" id="3.30.565.10">
    <property type="entry name" value="Histidine kinase-like ATPase, C-terminal domain"/>
    <property type="match status" value="1"/>
</dbReference>
<dbReference type="InterPro" id="IPR032834">
    <property type="entry name" value="NatK-like_C"/>
</dbReference>
<accession>A0A923NAQ7</accession>
<keyword evidence="1" id="KW-1133">Transmembrane helix</keyword>
<evidence type="ECO:0000259" key="2">
    <source>
        <dbReference type="Pfam" id="PF14501"/>
    </source>
</evidence>
<dbReference type="InterPro" id="IPR036890">
    <property type="entry name" value="HATPase_C_sf"/>
</dbReference>
<dbReference type="Proteomes" id="UP000644115">
    <property type="component" value="Unassembled WGS sequence"/>
</dbReference>
<gene>
    <name evidence="3" type="ORF">H8876_00970</name>
</gene>
<feature type="transmembrane region" description="Helical" evidence="1">
    <location>
        <begin position="12"/>
        <end position="29"/>
    </location>
</feature>
<evidence type="ECO:0000256" key="1">
    <source>
        <dbReference type="SAM" id="Phobius"/>
    </source>
</evidence>
<organism evidence="3 4">
    <name type="scientific">Lentihominibacter faecis</name>
    <dbReference type="NCBI Taxonomy" id="2764712"/>
    <lineage>
        <taxon>Bacteria</taxon>
        <taxon>Bacillati</taxon>
        <taxon>Bacillota</taxon>
        <taxon>Clostridia</taxon>
        <taxon>Peptostreptococcales</taxon>
        <taxon>Anaerovoracaceae</taxon>
        <taxon>Lentihominibacter</taxon>
    </lineage>
</organism>
<feature type="transmembrane region" description="Helical" evidence="1">
    <location>
        <begin position="150"/>
        <end position="166"/>
    </location>
</feature>